<sequence>MNKDSNISGNESQERMPSVQEQGEIRSALNRMDIEDPDAEQAWKDLSSMLNLNEHENLKEPADLKESDGFEEVSVPVSSDAEPSLRIRISMSTVRKTVISLAAIMLIAFLVVKNVDIHPTSENVSAGEKLTEKSAASAGKKAASAVAIYNKVEKRAVPPTSNSDTALEMLRAETGRGKSRQLVLNDGTTVWLNAESALLYPKQFSGSQRRVQLKGEAYFEVKHNASCPFVVEAASLVATDLGTAFDVKAYPGKSTQLILVSGKVAVQKKGEEDQSVVMKPNQMLTLEAGKMQISSVDTYPLIQWKNGKFYFHHISLLEAMKEIGRWYGVKVVFENKTCLNTQIHFVEERNTPVDEIVERLNEIEGVDIELLNQEITIK</sequence>
<protein>
    <submittedName>
        <fullName evidence="4">DUF4974 domain-containing protein</fullName>
    </submittedName>
</protein>
<dbReference type="Gene3D" id="3.55.50.30">
    <property type="match status" value="1"/>
</dbReference>
<organism evidence="4 5">
    <name type="scientific">Segatella copri</name>
    <dbReference type="NCBI Taxonomy" id="165179"/>
    <lineage>
        <taxon>Bacteria</taxon>
        <taxon>Pseudomonadati</taxon>
        <taxon>Bacteroidota</taxon>
        <taxon>Bacteroidia</taxon>
        <taxon>Bacteroidales</taxon>
        <taxon>Prevotellaceae</taxon>
        <taxon>Segatella</taxon>
    </lineage>
</organism>
<dbReference type="RefSeq" id="WP_154480581.1">
    <property type="nucleotide sequence ID" value="NZ_VUNF01000005.1"/>
</dbReference>
<feature type="compositionally biased region" description="Polar residues" evidence="1">
    <location>
        <begin position="1"/>
        <end position="11"/>
    </location>
</feature>
<proteinExistence type="predicted"/>
<dbReference type="Pfam" id="PF04773">
    <property type="entry name" value="FecR"/>
    <property type="match status" value="1"/>
</dbReference>
<name>A0A6I2TYZ5_9BACT</name>
<evidence type="ECO:0000313" key="5">
    <source>
        <dbReference type="Proteomes" id="UP000450161"/>
    </source>
</evidence>
<accession>A0A6I2TYZ5</accession>
<feature type="region of interest" description="Disordered" evidence="1">
    <location>
        <begin position="1"/>
        <end position="31"/>
    </location>
</feature>
<dbReference type="InterPro" id="IPR012373">
    <property type="entry name" value="Ferrdict_sens_TM"/>
</dbReference>
<dbReference type="GO" id="GO:0016989">
    <property type="term" value="F:sigma factor antagonist activity"/>
    <property type="evidence" value="ECO:0007669"/>
    <property type="project" value="TreeGrafter"/>
</dbReference>
<dbReference type="AlphaFoldDB" id="A0A6I2TYZ5"/>
<dbReference type="InterPro" id="IPR032508">
    <property type="entry name" value="FecR_C"/>
</dbReference>
<evidence type="ECO:0000259" key="3">
    <source>
        <dbReference type="Pfam" id="PF16344"/>
    </source>
</evidence>
<dbReference type="Gene3D" id="2.60.120.1440">
    <property type="match status" value="1"/>
</dbReference>
<dbReference type="EMBL" id="VUNF01000005">
    <property type="protein sequence ID" value="MST77010.1"/>
    <property type="molecule type" value="Genomic_DNA"/>
</dbReference>
<dbReference type="PANTHER" id="PTHR30273">
    <property type="entry name" value="PERIPLASMIC SIGNAL SENSOR AND SIGMA FACTOR ACTIVATOR FECR-RELATED"/>
    <property type="match status" value="1"/>
</dbReference>
<dbReference type="Proteomes" id="UP000450161">
    <property type="component" value="Unassembled WGS sequence"/>
</dbReference>
<evidence type="ECO:0000259" key="2">
    <source>
        <dbReference type="Pfam" id="PF04773"/>
    </source>
</evidence>
<feature type="domain" description="Protein FecR C-terminal" evidence="3">
    <location>
        <begin position="308"/>
        <end position="377"/>
    </location>
</feature>
<evidence type="ECO:0000256" key="1">
    <source>
        <dbReference type="SAM" id="MobiDB-lite"/>
    </source>
</evidence>
<dbReference type="Pfam" id="PF16344">
    <property type="entry name" value="FecR_C"/>
    <property type="match status" value="1"/>
</dbReference>
<evidence type="ECO:0000313" key="4">
    <source>
        <dbReference type="EMBL" id="MST77010.1"/>
    </source>
</evidence>
<gene>
    <name evidence="4" type="ORF">FYJ72_04775</name>
</gene>
<comment type="caution">
    <text evidence="4">The sequence shown here is derived from an EMBL/GenBank/DDBJ whole genome shotgun (WGS) entry which is preliminary data.</text>
</comment>
<dbReference type="InterPro" id="IPR006860">
    <property type="entry name" value="FecR"/>
</dbReference>
<dbReference type="PANTHER" id="PTHR30273:SF2">
    <property type="entry name" value="PROTEIN FECR"/>
    <property type="match status" value="1"/>
</dbReference>
<reference evidence="4 5" key="1">
    <citation type="submission" date="2019-08" db="EMBL/GenBank/DDBJ databases">
        <title>In-depth cultivation of the pig gut microbiome towards novel bacterial diversity and tailored functional studies.</title>
        <authorList>
            <person name="Wylensek D."/>
            <person name="Hitch T.C.A."/>
            <person name="Clavel T."/>
        </authorList>
    </citation>
    <scope>NUCLEOTIDE SEQUENCE [LARGE SCALE GENOMIC DNA]</scope>
    <source>
        <strain evidence="4 5">LKV-178-WT-2C</strain>
    </source>
</reference>
<feature type="domain" description="FecR protein" evidence="2">
    <location>
        <begin position="172"/>
        <end position="264"/>
    </location>
</feature>